<dbReference type="Gene3D" id="3.40.50.2020">
    <property type="match status" value="3"/>
</dbReference>
<name>A0A3G4ZT84_9VIRU</name>
<dbReference type="GO" id="GO:0006164">
    <property type="term" value="P:purine nucleotide biosynthetic process"/>
    <property type="evidence" value="ECO:0007669"/>
    <property type="project" value="TreeGrafter"/>
</dbReference>
<reference evidence="12" key="1">
    <citation type="submission" date="2018-10" db="EMBL/GenBank/DDBJ databases">
        <title>Hidden diversity of soil giant viruses.</title>
        <authorList>
            <person name="Schulz F."/>
            <person name="Alteio L."/>
            <person name="Goudeau D."/>
            <person name="Ryan E.M."/>
            <person name="Malmstrom R.R."/>
            <person name="Blanchard J."/>
            <person name="Woyke T."/>
        </authorList>
    </citation>
    <scope>NUCLEOTIDE SEQUENCE</scope>
    <source>
        <strain evidence="12">TEV1</strain>
    </source>
</reference>
<dbReference type="GO" id="GO:0005524">
    <property type="term" value="F:ATP binding"/>
    <property type="evidence" value="ECO:0007669"/>
    <property type="project" value="UniProtKB-KW"/>
</dbReference>
<dbReference type="InterPro" id="IPR000836">
    <property type="entry name" value="PRTase_dom"/>
</dbReference>
<dbReference type="Pfam" id="PF14572">
    <property type="entry name" value="Pribosyl_synth"/>
    <property type="match status" value="1"/>
</dbReference>
<keyword evidence="3" id="KW-0479">Metal-binding</keyword>
<evidence type="ECO:0000256" key="3">
    <source>
        <dbReference type="ARBA" id="ARBA00022723"/>
    </source>
</evidence>
<gene>
    <name evidence="12" type="ORF">Terrestrivirus10_43</name>
</gene>
<organism evidence="12">
    <name type="scientific">Terrestrivirus sp</name>
    <dbReference type="NCBI Taxonomy" id="2487775"/>
    <lineage>
        <taxon>Viruses</taxon>
        <taxon>Varidnaviria</taxon>
        <taxon>Bamfordvirae</taxon>
        <taxon>Nucleocytoviricota</taxon>
        <taxon>Megaviricetes</taxon>
        <taxon>Imitervirales</taxon>
        <taxon>Mimiviridae</taxon>
        <taxon>Klosneuvirinae</taxon>
    </lineage>
</organism>
<dbReference type="Pfam" id="PF00156">
    <property type="entry name" value="Pribosyltran"/>
    <property type="match status" value="1"/>
</dbReference>
<dbReference type="GO" id="GO:0000287">
    <property type="term" value="F:magnesium ion binding"/>
    <property type="evidence" value="ECO:0007669"/>
    <property type="project" value="InterPro"/>
</dbReference>
<dbReference type="PANTHER" id="PTHR10210">
    <property type="entry name" value="RIBOSE-PHOSPHATE DIPHOSPHOKINASE FAMILY MEMBER"/>
    <property type="match status" value="1"/>
</dbReference>
<evidence type="ECO:0000256" key="6">
    <source>
        <dbReference type="ARBA" id="ARBA00022777"/>
    </source>
</evidence>
<dbReference type="EC" id="2.7.6.1" evidence="1"/>
<keyword evidence="4" id="KW-0545">Nucleotide biosynthesis</keyword>
<evidence type="ECO:0000256" key="9">
    <source>
        <dbReference type="ARBA" id="ARBA00049535"/>
    </source>
</evidence>
<feature type="non-terminal residue" evidence="12">
    <location>
        <position position="1"/>
    </location>
</feature>
<keyword evidence="5" id="KW-0547">Nucleotide-binding</keyword>
<accession>A0A3G4ZT84</accession>
<sequence length="693" mass="77231">ECSDNDTINQPLNNALNCAHHRVKILLGSKTSIEVGDIILAIENSLEGTSENGFSDVCYLAVFNAVAGKHDDGTEIKNPPLELEHPTFYKSFGVKLHDNLAKEFFNEHFQNGKNTYGSFLEKRFGVKGGNWMSDVRFGNVDRREQITNVLCQWFLDYSTKRYPDFPKQGILFKDISSLMDKNVLNKMLIDICAKQIDSALDVDDIDYIVGLDSRGYHLAAPLAQIFKKGYIPLRKISKTPEKDPSKIVRENYSTEYSDDSFGLIKNPDYIGKRCLIVDDLLATGGSIEAAYKVLRNAGMKVVGFITVYDVEPLRSIRRKVIDSLDCPVKIIIIRPNDHVTPYMFGPVTNITLNPQPDQFVGDWKMDIHADKAVVIACSGSKKLAEKISKQLGAVQCEAIITKFNNGETRVEIETNIRNMQAIIVCSTRTGHVNDDIMELMLILDACNRSEVDKVHAVIPGFPYARQDKKDKSRVPIAAAVISRMLNSMHVNTVISLDLHAPQLQGLIDKGFHNLSIKNYMARFLVNNYISELGKQNCVLVAPDVGSAKRVETYAKMLGMKHVILHKHRDYDQPGTVDKSILIGNPDDYIDKTGIIFDDIADTMGTMVSAINELVKAGIKDVIVAVTHGVFSDQALSRIKKCDKILAVIVTNSLPQNDNIQHCKKIIELDASELLARALDAIMSHGKSVSTLFK</sequence>
<evidence type="ECO:0000256" key="4">
    <source>
        <dbReference type="ARBA" id="ARBA00022727"/>
    </source>
</evidence>
<evidence type="ECO:0000256" key="8">
    <source>
        <dbReference type="ARBA" id="ARBA00022842"/>
    </source>
</evidence>
<keyword evidence="8" id="KW-0460">Magnesium</keyword>
<dbReference type="GO" id="GO:0002189">
    <property type="term" value="C:ribose phosphate diphosphokinase complex"/>
    <property type="evidence" value="ECO:0007669"/>
    <property type="project" value="TreeGrafter"/>
</dbReference>
<dbReference type="GO" id="GO:0016301">
    <property type="term" value="F:kinase activity"/>
    <property type="evidence" value="ECO:0007669"/>
    <property type="project" value="UniProtKB-KW"/>
</dbReference>
<dbReference type="NCBIfam" id="TIGR01251">
    <property type="entry name" value="ribP_PPkin"/>
    <property type="match status" value="1"/>
</dbReference>
<evidence type="ECO:0000259" key="11">
    <source>
        <dbReference type="Pfam" id="PF13793"/>
    </source>
</evidence>
<keyword evidence="7" id="KW-0067">ATP-binding</keyword>
<protein>
    <recommendedName>
        <fullName evidence="1">ribose-phosphate diphosphokinase</fullName>
        <ecNumber evidence="1">2.7.6.1</ecNumber>
    </recommendedName>
</protein>
<dbReference type="GO" id="GO:0006015">
    <property type="term" value="P:5-phosphoribose 1-diphosphate biosynthetic process"/>
    <property type="evidence" value="ECO:0007669"/>
    <property type="project" value="TreeGrafter"/>
</dbReference>
<dbReference type="CDD" id="cd06223">
    <property type="entry name" value="PRTases_typeI"/>
    <property type="match status" value="2"/>
</dbReference>
<dbReference type="SUPFAM" id="SSF53271">
    <property type="entry name" value="PRTase-like"/>
    <property type="match status" value="3"/>
</dbReference>
<keyword evidence="6" id="KW-0418">Kinase</keyword>
<evidence type="ECO:0000256" key="5">
    <source>
        <dbReference type="ARBA" id="ARBA00022741"/>
    </source>
</evidence>
<dbReference type="Pfam" id="PF13793">
    <property type="entry name" value="Pribosyltran_N"/>
    <property type="match status" value="1"/>
</dbReference>
<dbReference type="InterPro" id="IPR029099">
    <property type="entry name" value="Pribosyltran_N"/>
</dbReference>
<proteinExistence type="predicted"/>
<feature type="domain" description="Ribose-phosphate pyrophosphokinase N-terminal" evidence="11">
    <location>
        <begin position="373"/>
        <end position="487"/>
    </location>
</feature>
<dbReference type="InterPro" id="IPR029057">
    <property type="entry name" value="PRTase-like"/>
</dbReference>
<dbReference type="GO" id="GO:0004749">
    <property type="term" value="F:ribose phosphate diphosphokinase activity"/>
    <property type="evidence" value="ECO:0007669"/>
    <property type="project" value="UniProtKB-EC"/>
</dbReference>
<dbReference type="FunFam" id="3.40.50.2020:FF:000007">
    <property type="entry name" value="Ribose-phosphate pyrophosphokinase"/>
    <property type="match status" value="1"/>
</dbReference>
<evidence type="ECO:0000256" key="7">
    <source>
        <dbReference type="ARBA" id="ARBA00022840"/>
    </source>
</evidence>
<dbReference type="PANTHER" id="PTHR10210:SF32">
    <property type="entry name" value="RIBOSE-PHOSPHATE PYROPHOSPHOKINASE 2"/>
    <property type="match status" value="1"/>
</dbReference>
<evidence type="ECO:0000256" key="1">
    <source>
        <dbReference type="ARBA" id="ARBA00013247"/>
    </source>
</evidence>
<evidence type="ECO:0000259" key="10">
    <source>
        <dbReference type="Pfam" id="PF00156"/>
    </source>
</evidence>
<comment type="catalytic activity">
    <reaction evidence="9">
        <text>D-ribose 5-phosphate + ATP = 5-phospho-alpha-D-ribose 1-diphosphate + AMP + H(+)</text>
        <dbReference type="Rhea" id="RHEA:15609"/>
        <dbReference type="ChEBI" id="CHEBI:15378"/>
        <dbReference type="ChEBI" id="CHEBI:30616"/>
        <dbReference type="ChEBI" id="CHEBI:58017"/>
        <dbReference type="ChEBI" id="CHEBI:78346"/>
        <dbReference type="ChEBI" id="CHEBI:456215"/>
        <dbReference type="EC" id="2.7.6.1"/>
    </reaction>
</comment>
<dbReference type="EMBL" id="MK071988">
    <property type="protein sequence ID" value="AYV76659.1"/>
    <property type="molecule type" value="Genomic_DNA"/>
</dbReference>
<dbReference type="SMART" id="SM01400">
    <property type="entry name" value="Pribosyltran_N"/>
    <property type="match status" value="1"/>
</dbReference>
<evidence type="ECO:0000313" key="12">
    <source>
        <dbReference type="EMBL" id="AYV76659.1"/>
    </source>
</evidence>
<feature type="domain" description="Phosphoribosyltransferase" evidence="10">
    <location>
        <begin position="188"/>
        <end position="328"/>
    </location>
</feature>
<keyword evidence="2" id="KW-0808">Transferase</keyword>
<evidence type="ECO:0000256" key="2">
    <source>
        <dbReference type="ARBA" id="ARBA00022679"/>
    </source>
</evidence>
<dbReference type="InterPro" id="IPR005946">
    <property type="entry name" value="Rib-P_diPkinase"/>
</dbReference>